<sequence length="113" mass="12028">MQLELAWVHPRIGAFKLNVDGTCKPCFGAIGAGGIVVARGIANPVIEMDSVLVLHLMKNPDIIGGHPLANCLANGSYNLDIGICWFDSVPLWAGEALVDDLIGVSRPHLVRAM</sequence>
<evidence type="ECO:0000313" key="2">
    <source>
        <dbReference type="Proteomes" id="UP000327085"/>
    </source>
</evidence>
<accession>A0A5E4F5K0</accession>
<dbReference type="AlphaFoldDB" id="A0A5E4F5K0"/>
<dbReference type="EMBL" id="CABIKO010000063">
    <property type="protein sequence ID" value="VVA22720.1"/>
    <property type="molecule type" value="Genomic_DNA"/>
</dbReference>
<name>A0A5E4F5K0_PRUDU</name>
<proteinExistence type="predicted"/>
<dbReference type="Gramene" id="VVA22720">
    <property type="protein sequence ID" value="VVA22720"/>
    <property type="gene ID" value="Prudul26B012516"/>
</dbReference>
<gene>
    <name evidence="1" type="ORF">ALMOND_2B012516</name>
</gene>
<dbReference type="InParanoid" id="A0A5E4F5K0"/>
<reference evidence="2" key="1">
    <citation type="journal article" date="2020" name="Plant J.">
        <title>Transposons played a major role in the diversification between the closely related almond and peach genomes: results from the almond genome sequence.</title>
        <authorList>
            <person name="Alioto T."/>
            <person name="Alexiou K.G."/>
            <person name="Bardil A."/>
            <person name="Barteri F."/>
            <person name="Castanera R."/>
            <person name="Cruz F."/>
            <person name="Dhingra A."/>
            <person name="Duval H."/>
            <person name="Fernandez I Marti A."/>
            <person name="Frias L."/>
            <person name="Galan B."/>
            <person name="Garcia J.L."/>
            <person name="Howad W."/>
            <person name="Gomez-Garrido J."/>
            <person name="Gut M."/>
            <person name="Julca I."/>
            <person name="Morata J."/>
            <person name="Puigdomenech P."/>
            <person name="Ribeca P."/>
            <person name="Rubio Cabetas M.J."/>
            <person name="Vlasova A."/>
            <person name="Wirthensohn M."/>
            <person name="Garcia-Mas J."/>
            <person name="Gabaldon T."/>
            <person name="Casacuberta J.M."/>
            <person name="Arus P."/>
        </authorList>
    </citation>
    <scope>NUCLEOTIDE SEQUENCE [LARGE SCALE GENOMIC DNA]</scope>
    <source>
        <strain evidence="2">cv. Texas</strain>
    </source>
</reference>
<organism evidence="1 2">
    <name type="scientific">Prunus dulcis</name>
    <name type="common">Almond</name>
    <name type="synonym">Amygdalus dulcis</name>
    <dbReference type="NCBI Taxonomy" id="3755"/>
    <lineage>
        <taxon>Eukaryota</taxon>
        <taxon>Viridiplantae</taxon>
        <taxon>Streptophyta</taxon>
        <taxon>Embryophyta</taxon>
        <taxon>Tracheophyta</taxon>
        <taxon>Spermatophyta</taxon>
        <taxon>Magnoliopsida</taxon>
        <taxon>eudicotyledons</taxon>
        <taxon>Gunneridae</taxon>
        <taxon>Pentapetalae</taxon>
        <taxon>rosids</taxon>
        <taxon>fabids</taxon>
        <taxon>Rosales</taxon>
        <taxon>Rosaceae</taxon>
        <taxon>Amygdaloideae</taxon>
        <taxon>Amygdaleae</taxon>
        <taxon>Prunus</taxon>
    </lineage>
</organism>
<evidence type="ECO:0000313" key="1">
    <source>
        <dbReference type="EMBL" id="VVA22720.1"/>
    </source>
</evidence>
<protein>
    <submittedName>
        <fullName evidence="1">PREDICTED: putative ribonuclease H At1g65750</fullName>
    </submittedName>
</protein>
<dbReference type="Proteomes" id="UP000327085">
    <property type="component" value="Chromosome 4"/>
</dbReference>